<organism evidence="1 2">
    <name type="scientific">Cutibacterium equinum</name>
    <dbReference type="NCBI Taxonomy" id="3016342"/>
    <lineage>
        <taxon>Bacteria</taxon>
        <taxon>Bacillati</taxon>
        <taxon>Actinomycetota</taxon>
        <taxon>Actinomycetes</taxon>
        <taxon>Propionibacteriales</taxon>
        <taxon>Propionibacteriaceae</taxon>
        <taxon>Cutibacterium</taxon>
    </lineage>
</organism>
<sequence length="85" mass="9261">MTYDFKPVYRVGDPMNVPVAAPALLETRFPKLSYDQRAEVIRQTALPSGFPLDQSGDEGSWQRVNLAAAFAADVSVDSSGNVMVK</sequence>
<name>A0ABY7QZG8_9ACTN</name>
<evidence type="ECO:0000313" key="2">
    <source>
        <dbReference type="Proteomes" id="UP001212097"/>
    </source>
</evidence>
<dbReference type="EMBL" id="CP115668">
    <property type="protein sequence ID" value="WCC80441.1"/>
    <property type="molecule type" value="Genomic_DNA"/>
</dbReference>
<evidence type="ECO:0000313" key="1">
    <source>
        <dbReference type="EMBL" id="WCC80441.1"/>
    </source>
</evidence>
<protein>
    <submittedName>
        <fullName evidence="1">Uncharacterized protein</fullName>
    </submittedName>
</protein>
<reference evidence="1 2" key="1">
    <citation type="submission" date="2023-01" db="EMBL/GenBank/DDBJ databases">
        <authorList>
            <person name="Lee S.H."/>
            <person name="Jung H.S."/>
            <person name="Yun J.U."/>
        </authorList>
    </citation>
    <scope>NUCLEOTIDE SEQUENCE [LARGE SCALE GENOMIC DNA]</scope>
    <source>
        <strain evidence="1 2">CBA3108</strain>
    </source>
</reference>
<keyword evidence="2" id="KW-1185">Reference proteome</keyword>
<reference evidence="1 2" key="2">
    <citation type="submission" date="2023-06" db="EMBL/GenBank/DDBJ databases">
        <title>The Gram-positive Non-spore-bearing Anaerobic Bacilli of Human Feces.</title>
        <authorList>
            <person name="Eggerth A.H."/>
        </authorList>
    </citation>
    <scope>NUCLEOTIDE SEQUENCE [LARGE SCALE GENOMIC DNA]</scope>
    <source>
        <strain evidence="1 2">CBA3108</strain>
    </source>
</reference>
<gene>
    <name evidence="1" type="ORF">O6R08_02650</name>
</gene>
<dbReference type="Proteomes" id="UP001212097">
    <property type="component" value="Chromosome"/>
</dbReference>
<dbReference type="RefSeq" id="WP_271418622.1">
    <property type="nucleotide sequence ID" value="NZ_CP115668.1"/>
</dbReference>
<proteinExistence type="predicted"/>
<accession>A0ABY7QZG8</accession>